<evidence type="ECO:0000256" key="3">
    <source>
        <dbReference type="ARBA" id="ARBA00022989"/>
    </source>
</evidence>
<dbReference type="AlphaFoldDB" id="A0A1H2Q5X7"/>
<feature type="transmembrane region" description="Helical" evidence="5">
    <location>
        <begin position="254"/>
        <end position="277"/>
    </location>
</feature>
<evidence type="ECO:0000256" key="4">
    <source>
        <dbReference type="ARBA" id="ARBA00023136"/>
    </source>
</evidence>
<protein>
    <submittedName>
        <fullName evidence="7">ABC-2 type transport system permease protein</fullName>
    </submittedName>
</protein>
<sequence>MVKILRLTYINFKLSIKDFASILTMIIAPLALILGLNFIGNKGGYVVDTNIAFNIQDKGVYGEEILKDMNIGDYIFYDEEDKALELLHRNEVIAVYQIPEDFTEKITNGEKPNIKAFKRQEGNTTLAFELRLEEEINNKVKRQILIKEGIINNDELLDYGAKAEVYTSKGSKLDKGFILAMTMSIYFIILSSSVIGEKMVSMKKQNILSRAMSTANRGYEILGSLCLSILALHVIANLIVVIISKFIINFTIPSFSIVIVNIVLASLFSITFTMFMTRIFENQGVVSFVAVIFSMANIFLSLIASESSSFSKIPFAVRNLGKFTPFYWLMDSVENLKLFPNALVVLLMILALFSGGNYKFKNFINKA</sequence>
<evidence type="ECO:0000313" key="8">
    <source>
        <dbReference type="Proteomes" id="UP000198828"/>
    </source>
</evidence>
<name>A0A1H2Q5X7_9FIRM</name>
<feature type="transmembrane region" description="Helical" evidence="5">
    <location>
        <begin position="221"/>
        <end position="248"/>
    </location>
</feature>
<dbReference type="InterPro" id="IPR052902">
    <property type="entry name" value="ABC-2_transporter"/>
</dbReference>
<feature type="transmembrane region" description="Helical" evidence="5">
    <location>
        <begin position="284"/>
        <end position="304"/>
    </location>
</feature>
<gene>
    <name evidence="7" type="ORF">SAMN05660923_00065</name>
</gene>
<organism evidence="7 8">
    <name type="scientific">Tepidimicrobium xylanilyticum</name>
    <dbReference type="NCBI Taxonomy" id="1123352"/>
    <lineage>
        <taxon>Bacteria</taxon>
        <taxon>Bacillati</taxon>
        <taxon>Bacillota</taxon>
        <taxon>Tissierellia</taxon>
        <taxon>Tissierellales</taxon>
        <taxon>Tepidimicrobiaceae</taxon>
        <taxon>Tepidimicrobium</taxon>
    </lineage>
</organism>
<dbReference type="PANTHER" id="PTHR43027:SF1">
    <property type="entry name" value="DOXORUBICIN RESISTANCE ABC TRANSPORTER PERMEASE PROTEIN DRRC-RELATED"/>
    <property type="match status" value="1"/>
</dbReference>
<accession>A0A1H2Q5X7</accession>
<dbReference type="Gene3D" id="3.40.1710.10">
    <property type="entry name" value="abc type-2 transporter like domain"/>
    <property type="match status" value="1"/>
</dbReference>
<evidence type="ECO:0000313" key="7">
    <source>
        <dbReference type="EMBL" id="SDW02515.1"/>
    </source>
</evidence>
<dbReference type="EMBL" id="FNNG01000001">
    <property type="protein sequence ID" value="SDW02515.1"/>
    <property type="molecule type" value="Genomic_DNA"/>
</dbReference>
<dbReference type="GO" id="GO:0016020">
    <property type="term" value="C:membrane"/>
    <property type="evidence" value="ECO:0007669"/>
    <property type="project" value="UniProtKB-SubCell"/>
</dbReference>
<keyword evidence="8" id="KW-1185">Reference proteome</keyword>
<feature type="transmembrane region" description="Helical" evidence="5">
    <location>
        <begin position="20"/>
        <end position="39"/>
    </location>
</feature>
<feature type="domain" description="ABC-2 type transporter transmembrane" evidence="6">
    <location>
        <begin position="21"/>
        <end position="353"/>
    </location>
</feature>
<dbReference type="PANTHER" id="PTHR43027">
    <property type="entry name" value="DOXORUBICIN RESISTANCE ABC TRANSPORTER PERMEASE PROTEIN DRRC-RELATED"/>
    <property type="match status" value="1"/>
</dbReference>
<comment type="subcellular location">
    <subcellularLocation>
        <location evidence="1">Membrane</location>
        <topology evidence="1">Multi-pass membrane protein</topology>
    </subcellularLocation>
</comment>
<proteinExistence type="predicted"/>
<keyword evidence="4 5" id="KW-0472">Membrane</keyword>
<evidence type="ECO:0000256" key="1">
    <source>
        <dbReference type="ARBA" id="ARBA00004141"/>
    </source>
</evidence>
<evidence type="ECO:0000256" key="2">
    <source>
        <dbReference type="ARBA" id="ARBA00022692"/>
    </source>
</evidence>
<evidence type="ECO:0000256" key="5">
    <source>
        <dbReference type="SAM" id="Phobius"/>
    </source>
</evidence>
<dbReference type="Proteomes" id="UP000198828">
    <property type="component" value="Unassembled WGS sequence"/>
</dbReference>
<reference evidence="7 8" key="1">
    <citation type="submission" date="2016-10" db="EMBL/GenBank/DDBJ databases">
        <authorList>
            <person name="de Groot N.N."/>
        </authorList>
    </citation>
    <scope>NUCLEOTIDE SEQUENCE [LARGE SCALE GENOMIC DNA]</scope>
    <source>
        <strain evidence="7 8">DSM 23310</strain>
    </source>
</reference>
<feature type="transmembrane region" description="Helical" evidence="5">
    <location>
        <begin position="177"/>
        <end position="200"/>
    </location>
</feature>
<dbReference type="GO" id="GO:0140359">
    <property type="term" value="F:ABC-type transporter activity"/>
    <property type="evidence" value="ECO:0007669"/>
    <property type="project" value="InterPro"/>
</dbReference>
<feature type="transmembrane region" description="Helical" evidence="5">
    <location>
        <begin position="338"/>
        <end position="358"/>
    </location>
</feature>
<keyword evidence="3 5" id="KW-1133">Transmembrane helix</keyword>
<keyword evidence="2 5" id="KW-0812">Transmembrane</keyword>
<dbReference type="Pfam" id="PF12698">
    <property type="entry name" value="ABC2_membrane_3"/>
    <property type="match status" value="1"/>
</dbReference>
<evidence type="ECO:0000259" key="6">
    <source>
        <dbReference type="Pfam" id="PF12698"/>
    </source>
</evidence>
<dbReference type="InterPro" id="IPR013525">
    <property type="entry name" value="ABC2_TM"/>
</dbReference>